<keyword evidence="2" id="KW-1185">Reference proteome</keyword>
<organism evidence="1 2">
    <name type="scientific">Clostridium perfringens (strain ATCC 13124 / DSM 756 / JCM 1290 / NCIMB 6125 / NCTC 8237 / Type A)</name>
    <dbReference type="NCBI Taxonomy" id="195103"/>
    <lineage>
        <taxon>Bacteria</taxon>
        <taxon>Bacillati</taxon>
        <taxon>Bacillota</taxon>
        <taxon>Clostridia</taxon>
        <taxon>Eubacteriales</taxon>
        <taxon>Clostridiaceae</taxon>
        <taxon>Clostridium</taxon>
    </lineage>
</organism>
<dbReference type="HOGENOM" id="CLU_165562_0_0_9"/>
<dbReference type="Pfam" id="PF20124">
    <property type="entry name" value="DUF6514"/>
    <property type="match status" value="1"/>
</dbReference>
<reference evidence="1 2" key="1">
    <citation type="journal article" date="2006" name="Genome Res.">
        <title>Skewed genomic variability in strains of the toxigenic bacterial pathogen, Clostridium perfringens.</title>
        <authorList>
            <person name="Myers G.S."/>
            <person name="Rasko D.A."/>
            <person name="Cheung J.K."/>
            <person name="Ravel J."/>
            <person name="Seshadri R."/>
            <person name="Deboy R.T."/>
            <person name="Ren Q."/>
            <person name="Varga J."/>
            <person name="Awad M.M."/>
            <person name="Brinkac L.M."/>
            <person name="Daugherty S.C."/>
            <person name="Haft D.H."/>
            <person name="Dodson R.J."/>
            <person name="Madupu R."/>
            <person name="Nelson W.C."/>
            <person name="Rosovitz M.J."/>
            <person name="Sullivan S.A."/>
            <person name="Khouri H."/>
            <person name="Dimitrov G.I."/>
            <person name="Watkins K.L."/>
            <person name="Mulligan S."/>
            <person name="Benton J."/>
            <person name="Radune D."/>
            <person name="Fisher D.J."/>
            <person name="Atkins H.S."/>
            <person name="Hiscox T."/>
            <person name="Jost B.H."/>
            <person name="Billington S.J."/>
            <person name="Songer J.G."/>
            <person name="McClane B.A."/>
            <person name="Titball R.W."/>
            <person name="Rood J.I."/>
            <person name="Melville S.B."/>
            <person name="Paulsen I.T."/>
        </authorList>
    </citation>
    <scope>NUCLEOTIDE SEQUENCE [LARGE SCALE GENOMIC DNA]</scope>
    <source>
        <strain evidence="2">ATCC 13124 / DSM 756 / JCM 1290 / NCIMB 6125 / NCTC 8237 / S 107 / Type A</strain>
    </source>
</reference>
<dbReference type="Proteomes" id="UP000001823">
    <property type="component" value="Chromosome"/>
</dbReference>
<evidence type="ECO:0000313" key="2">
    <source>
        <dbReference type="Proteomes" id="UP000001823"/>
    </source>
</evidence>
<dbReference type="AlphaFoldDB" id="A0A0H2YUH5"/>
<proteinExistence type="predicted"/>
<dbReference type="PIRSF" id="PIRSF033595">
    <property type="entry name" value="UCP033595"/>
    <property type="match status" value="1"/>
</dbReference>
<accession>A0A0H2YUH5</accession>
<dbReference type="InterPro" id="IPR017016">
    <property type="entry name" value="UCP033595"/>
</dbReference>
<sequence length="101" mass="11810">MKIVKNLYKEINLEDKCYKFCYRLIESCFKGTTVYGIEVERKDFKDSDLINIERDSVDKISPNKDKVEVLVEKLHKYEVSPIHLIDVIGEDVDNCVADFAF</sequence>
<dbReference type="eggNOG" id="ENOG5033XWH">
    <property type="taxonomic scope" value="Bacteria"/>
</dbReference>
<protein>
    <submittedName>
        <fullName evidence="1">Uncharacterized protein</fullName>
    </submittedName>
</protein>
<dbReference type="GeneID" id="93003380"/>
<dbReference type="RefSeq" id="WP_003458000.1">
    <property type="nucleotide sequence ID" value="NC_008261.1"/>
</dbReference>
<dbReference type="KEGG" id="cpf:CPF_0286"/>
<name>A0A0H2YUH5_CLOP1</name>
<dbReference type="STRING" id="195103.CPF_0286"/>
<dbReference type="EMBL" id="CP000246">
    <property type="protein sequence ID" value="ABG84243.1"/>
    <property type="molecule type" value="Genomic_DNA"/>
</dbReference>
<dbReference type="PaxDb" id="195103-CPF_0286"/>
<evidence type="ECO:0000313" key="1">
    <source>
        <dbReference type="EMBL" id="ABG84243.1"/>
    </source>
</evidence>
<gene>
    <name evidence="1" type="ordered locus">CPF_0286</name>
</gene>